<gene>
    <name evidence="2" type="ORF">MF5582_00785</name>
    <name evidence="3" type="ORF">MFERI14822_00735</name>
</gene>
<feature type="transmembrane region" description="Helical" evidence="1">
    <location>
        <begin position="14"/>
        <end position="38"/>
    </location>
</feature>
<protein>
    <submittedName>
        <fullName evidence="2">Uncharacterized protein</fullName>
    </submittedName>
</protein>
<proteinExistence type="predicted"/>
<dbReference type="Proteomes" id="UP001178743">
    <property type="component" value="Chromosome"/>
</dbReference>
<sequence>MIILAKQEDYLPTWAVYLILILGLIGLIISAYGATSAFKYNKKLKNKNNFKKIQNVLSTRQSYSWNNVDSLNNKGYFLVAITLNNFDFNNNKPLITLLKSTDLKTDINQFKLNFDQNKDLVDYLNKFNLTTNDLVFIIVEKVENLDELNKLYLEWNSLINA</sequence>
<evidence type="ECO:0000256" key="1">
    <source>
        <dbReference type="SAM" id="Phobius"/>
    </source>
</evidence>
<evidence type="ECO:0000313" key="3">
    <source>
        <dbReference type="EMBL" id="WFQ92942.1"/>
    </source>
</evidence>
<reference evidence="2" key="1">
    <citation type="submission" date="2019-11" db="EMBL/GenBank/DDBJ databases">
        <authorList>
            <person name="Falquet L."/>
            <person name="Falquet L."/>
        </authorList>
    </citation>
    <scope>NUCLEOTIDE SEQUENCE</scope>
    <source>
        <strain evidence="2">14/OD_0492</strain>
    </source>
</reference>
<organism evidence="2">
    <name type="scientific">Mycoplasma feriruminatoris</name>
    <dbReference type="NCBI Taxonomy" id="1179777"/>
    <lineage>
        <taxon>Bacteria</taxon>
        <taxon>Bacillati</taxon>
        <taxon>Mycoplasmatota</taxon>
        <taxon>Mollicutes</taxon>
        <taxon>Mycoplasmataceae</taxon>
        <taxon>Mycoplasma</taxon>
    </lineage>
</organism>
<keyword evidence="1" id="KW-0812">Transmembrane</keyword>
<keyword evidence="1" id="KW-1133">Transmembrane helix</keyword>
<name>A0A654IPL0_9MOLU</name>
<dbReference type="AlphaFoldDB" id="A0A654IPL0"/>
<reference evidence="3" key="2">
    <citation type="submission" date="2022-06" db="EMBL/GenBank/DDBJ databases">
        <title>Comparative genomic analysis of Mycoplasma feriruminatoris and the Mycoplasma mycoides cluster.</title>
        <authorList>
            <person name="Baby V."/>
            <person name="Ambroset C."/>
            <person name="Gaurivaud P."/>
            <person name="Boury C."/>
            <person name="Guichoux E."/>
            <person name="Lartigue C."/>
            <person name="Tardy F."/>
            <person name="Sirand-Pugnet P."/>
        </authorList>
    </citation>
    <scope>NUCLEOTIDE SEQUENCE</scope>
    <source>
        <strain evidence="3">L14822</strain>
    </source>
</reference>
<dbReference type="EMBL" id="LR739237">
    <property type="protein sequence ID" value="VZS00809.1"/>
    <property type="molecule type" value="Genomic_DNA"/>
</dbReference>
<evidence type="ECO:0000313" key="2">
    <source>
        <dbReference type="EMBL" id="VZS00809.1"/>
    </source>
</evidence>
<keyword evidence="1" id="KW-0472">Membrane</keyword>
<dbReference type="EMBL" id="CP104008">
    <property type="protein sequence ID" value="WFQ92942.1"/>
    <property type="molecule type" value="Genomic_DNA"/>
</dbReference>
<accession>A0A654IPL0</accession>
<dbReference type="RefSeq" id="WP_278307449.1">
    <property type="nucleotide sequence ID" value="NZ_CP104008.1"/>
</dbReference>